<proteinExistence type="predicted"/>
<evidence type="ECO:0000313" key="3">
    <source>
        <dbReference type="Proteomes" id="UP000198506"/>
    </source>
</evidence>
<dbReference type="PANTHER" id="PTHR48207">
    <property type="entry name" value="SUCCINATE--HYDROXYMETHYLGLUTARATE COA-TRANSFERASE"/>
    <property type="match status" value="1"/>
</dbReference>
<comment type="caution">
    <text evidence="2">The sequence shown here is derived from an EMBL/GenBank/DDBJ whole genome shotgun (WGS) entry which is preliminary data.</text>
</comment>
<dbReference type="AlphaFoldDB" id="A0AA94KYM5"/>
<sequence length="392" mass="41582">MIALTELESIFGRPATGPLAGLVVADLSRVLAGPYATMLLADMGALVIKVESPEGDDTRGWVPPVRDGVGTYYLTANRNKHSIALDFADPDDLAVLHRVIDRADVLVENFRPGSLAKFGLDAQTLQARHEDLIYASITGFGSKGGADLPGYDLLAQAVSGLMSVTGDAKGEPTKVGAALVDVITGLHTAVGILGALQARSTTGAGDRIETNLLSSILSGLVNQTSAYVAAGVVPQRMGNEHPSLYPYEPFPTADRQLVLAVGNDRQFERLCAVLGVAEVAEDERFRTMAARNANRASLRTLLVQRLRTRGADAWFDELRRVGVPCGPIQGVDGGVQLAAEIGLEPIAMVGPADAAVPTVRHPISYTRATVDYSQAPPELDADRERVLEWLAG</sequence>
<name>A0AA94KYM5_9MICO</name>
<dbReference type="RefSeq" id="WP_092915392.1">
    <property type="nucleotide sequence ID" value="NZ_FOZN01000001.1"/>
</dbReference>
<reference evidence="2 3" key="1">
    <citation type="submission" date="2016-10" db="EMBL/GenBank/DDBJ databases">
        <authorList>
            <person name="Varghese N."/>
            <person name="Submissions S."/>
        </authorList>
    </citation>
    <scope>NUCLEOTIDE SEQUENCE [LARGE SCALE GENOMIC DNA]</scope>
    <source>
        <strain evidence="2 3">IAM 15147</strain>
    </source>
</reference>
<dbReference type="InterPro" id="IPR003673">
    <property type="entry name" value="CoA-Trfase_fam_III"/>
</dbReference>
<dbReference type="InterPro" id="IPR044855">
    <property type="entry name" value="CoA-Trfase_III_dom3_sf"/>
</dbReference>
<dbReference type="Gene3D" id="3.30.1540.10">
    <property type="entry name" value="formyl-coa transferase, domain 3"/>
    <property type="match status" value="1"/>
</dbReference>
<dbReference type="Proteomes" id="UP000198506">
    <property type="component" value="Unassembled WGS sequence"/>
</dbReference>
<dbReference type="PANTHER" id="PTHR48207:SF3">
    <property type="entry name" value="SUCCINATE--HYDROXYMETHYLGLUTARATE COA-TRANSFERASE"/>
    <property type="match status" value="1"/>
</dbReference>
<dbReference type="Gene3D" id="3.40.50.10540">
    <property type="entry name" value="Crotonobetainyl-coa:carnitine coa-transferase, domain 1"/>
    <property type="match status" value="1"/>
</dbReference>
<dbReference type="InterPro" id="IPR023606">
    <property type="entry name" value="CoA-Trfase_III_dom_1_sf"/>
</dbReference>
<dbReference type="GO" id="GO:0008410">
    <property type="term" value="F:CoA-transferase activity"/>
    <property type="evidence" value="ECO:0007669"/>
    <property type="project" value="TreeGrafter"/>
</dbReference>
<accession>A0AA94KYM5</accession>
<dbReference type="EMBL" id="FOZN01000001">
    <property type="protein sequence ID" value="SFS00149.1"/>
    <property type="molecule type" value="Genomic_DNA"/>
</dbReference>
<evidence type="ECO:0000256" key="1">
    <source>
        <dbReference type="ARBA" id="ARBA00022679"/>
    </source>
</evidence>
<keyword evidence="1" id="KW-0808">Transferase</keyword>
<protein>
    <submittedName>
        <fullName evidence="2">Crotonobetainyl-CoA:carnitine CoA-transferase CaiB</fullName>
    </submittedName>
</protein>
<dbReference type="Pfam" id="PF02515">
    <property type="entry name" value="CoA_transf_3"/>
    <property type="match status" value="1"/>
</dbReference>
<organism evidence="2 3">
    <name type="scientific">Agrococcus baldri</name>
    <dbReference type="NCBI Taxonomy" id="153730"/>
    <lineage>
        <taxon>Bacteria</taxon>
        <taxon>Bacillati</taxon>
        <taxon>Actinomycetota</taxon>
        <taxon>Actinomycetes</taxon>
        <taxon>Micrococcales</taxon>
        <taxon>Microbacteriaceae</taxon>
        <taxon>Agrococcus</taxon>
    </lineage>
</organism>
<dbReference type="SUPFAM" id="SSF89796">
    <property type="entry name" value="CoA-transferase family III (CaiB/BaiF)"/>
    <property type="match status" value="1"/>
</dbReference>
<evidence type="ECO:0000313" key="2">
    <source>
        <dbReference type="EMBL" id="SFS00149.1"/>
    </source>
</evidence>
<gene>
    <name evidence="2" type="ORF">SAMN04487783_0423</name>
</gene>
<keyword evidence="3" id="KW-1185">Reference proteome</keyword>
<dbReference type="InterPro" id="IPR050483">
    <property type="entry name" value="CoA-transferase_III_domain"/>
</dbReference>